<evidence type="ECO:0000313" key="2">
    <source>
        <dbReference type="EMBL" id="TDC06413.1"/>
    </source>
</evidence>
<keyword evidence="2" id="KW-0489">Methyltransferase</keyword>
<dbReference type="GO" id="GO:0008168">
    <property type="term" value="F:methyltransferase activity"/>
    <property type="evidence" value="ECO:0007669"/>
    <property type="project" value="UniProtKB-KW"/>
</dbReference>
<accession>A0A4R4NFR7</accession>
<dbReference type="InterPro" id="IPR029063">
    <property type="entry name" value="SAM-dependent_MTases_sf"/>
</dbReference>
<dbReference type="Gene3D" id="3.40.50.150">
    <property type="entry name" value="Vaccinia Virus protein VP39"/>
    <property type="match status" value="1"/>
</dbReference>
<evidence type="ECO:0000256" key="1">
    <source>
        <dbReference type="SAM" id="MobiDB-lite"/>
    </source>
</evidence>
<dbReference type="PIRSF" id="PIRSF017393">
    <property type="entry name" value="MTase_SAV2177"/>
    <property type="match status" value="1"/>
</dbReference>
<sequence length="290" mass="31220">MRIGGVAVAENDPRSEWPGDRAPSLDLRTDVPHSARMYDYYLGGKDNYAADRAAAEQVLEIFPDVATGARANRRFLGRAVRLAAGMGIRQYLDIGTGIPASDNTHEVAQAVAPDSRVVYVDNDPIVLTHARALLAGTAEGRTAYLDADFRDHEKILGAPETRELINFTQPVALLTVALLHFVPDEDEPGDILERYKAALPPGSVMIFSHSTTDLVDDPEEAARVVATYRAGGVNLTPRTRDRVTGFFAGWDLLDPGVVPVTDWRPDGNPHDAALTQAQAGAFGGVAVKPA</sequence>
<protein>
    <submittedName>
        <fullName evidence="2">SAM-dependent methyltransferase</fullName>
    </submittedName>
</protein>
<dbReference type="AlphaFoldDB" id="A0A4R4NFR7"/>
<dbReference type="Proteomes" id="UP000295431">
    <property type="component" value="Unassembled WGS sequence"/>
</dbReference>
<dbReference type="InterPro" id="IPR006764">
    <property type="entry name" value="SAM_dep_MeTrfase_SAV2177_type"/>
</dbReference>
<keyword evidence="3" id="KW-1185">Reference proteome</keyword>
<dbReference type="OrthoDB" id="3216820at2"/>
<name>A0A4R4NFR7_9ACTN</name>
<reference evidence="2 3" key="1">
    <citation type="submission" date="2019-03" db="EMBL/GenBank/DDBJ databases">
        <title>Draft genome sequences of novel Actinobacteria.</title>
        <authorList>
            <person name="Sahin N."/>
            <person name="Ay H."/>
            <person name="Saygin H."/>
        </authorList>
    </citation>
    <scope>NUCLEOTIDE SEQUENCE [LARGE SCALE GENOMIC DNA]</scope>
    <source>
        <strain evidence="2 3">DSM 45347</strain>
    </source>
</reference>
<dbReference type="SUPFAM" id="SSF53335">
    <property type="entry name" value="S-adenosyl-L-methionine-dependent methyltransferases"/>
    <property type="match status" value="1"/>
</dbReference>
<organism evidence="2 3">
    <name type="scientific">Actinomadura bangladeshensis</name>
    <dbReference type="NCBI Taxonomy" id="453573"/>
    <lineage>
        <taxon>Bacteria</taxon>
        <taxon>Bacillati</taxon>
        <taxon>Actinomycetota</taxon>
        <taxon>Actinomycetes</taxon>
        <taxon>Streptosporangiales</taxon>
        <taxon>Thermomonosporaceae</taxon>
        <taxon>Actinomadura</taxon>
    </lineage>
</organism>
<dbReference type="GO" id="GO:0032259">
    <property type="term" value="P:methylation"/>
    <property type="evidence" value="ECO:0007669"/>
    <property type="project" value="UniProtKB-KW"/>
</dbReference>
<comment type="caution">
    <text evidence="2">The sequence shown here is derived from an EMBL/GenBank/DDBJ whole genome shotgun (WGS) entry which is preliminary data.</text>
</comment>
<feature type="region of interest" description="Disordered" evidence="1">
    <location>
        <begin position="1"/>
        <end position="25"/>
    </location>
</feature>
<gene>
    <name evidence="2" type="ORF">E1284_33900</name>
</gene>
<proteinExistence type="predicted"/>
<evidence type="ECO:0000313" key="3">
    <source>
        <dbReference type="Proteomes" id="UP000295431"/>
    </source>
</evidence>
<dbReference type="Pfam" id="PF04672">
    <property type="entry name" value="Methyltransf_19"/>
    <property type="match status" value="1"/>
</dbReference>
<dbReference type="EMBL" id="SMJW01000269">
    <property type="protein sequence ID" value="TDC06413.1"/>
    <property type="molecule type" value="Genomic_DNA"/>
</dbReference>
<keyword evidence="2" id="KW-0808">Transferase</keyword>